<name>A0A978VG96_ZIZJJ</name>
<feature type="domain" description="Protein kinase" evidence="9">
    <location>
        <begin position="18"/>
        <end position="188"/>
    </location>
</feature>
<dbReference type="InterPro" id="IPR011009">
    <property type="entry name" value="Kinase-like_dom_sf"/>
</dbReference>
<dbReference type="PROSITE" id="PS00107">
    <property type="entry name" value="PROTEIN_KINASE_ATP"/>
    <property type="match status" value="1"/>
</dbReference>
<evidence type="ECO:0000256" key="5">
    <source>
        <dbReference type="ARBA" id="ARBA00022989"/>
    </source>
</evidence>
<evidence type="ECO:0000256" key="7">
    <source>
        <dbReference type="ARBA" id="ARBA00023180"/>
    </source>
</evidence>
<keyword evidence="2" id="KW-0723">Serine/threonine-protein kinase</keyword>
<keyword evidence="2" id="KW-0808">Transferase</keyword>
<keyword evidence="3" id="KW-0812">Transmembrane</keyword>
<evidence type="ECO:0000313" key="10">
    <source>
        <dbReference type="EMBL" id="KAH7529385.1"/>
    </source>
</evidence>
<keyword evidence="4" id="KW-0732">Signal</keyword>
<evidence type="ECO:0000256" key="4">
    <source>
        <dbReference type="ARBA" id="ARBA00022729"/>
    </source>
</evidence>
<dbReference type="PANTHER" id="PTHR27009">
    <property type="entry name" value="RUST RESISTANCE KINASE LR10-RELATED"/>
    <property type="match status" value="1"/>
</dbReference>
<gene>
    <name evidence="10" type="ORF">FEM48_Zijuj05G0178700</name>
</gene>
<protein>
    <recommendedName>
        <fullName evidence="9">Protein kinase domain-containing protein</fullName>
    </recommendedName>
</protein>
<dbReference type="Pfam" id="PF07714">
    <property type="entry name" value="PK_Tyr_Ser-Thr"/>
    <property type="match status" value="1"/>
</dbReference>
<keyword evidence="2" id="KW-0418">Kinase</keyword>
<comment type="subcellular location">
    <subcellularLocation>
        <location evidence="1">Membrane</location>
        <topology evidence="1">Single-pass type I membrane protein</topology>
    </subcellularLocation>
</comment>
<comment type="caution">
    <text evidence="10">The sequence shown here is derived from an EMBL/GenBank/DDBJ whole genome shotgun (WGS) entry which is preliminary data.</text>
</comment>
<dbReference type="PROSITE" id="PS50011">
    <property type="entry name" value="PROTEIN_KINASE_DOM"/>
    <property type="match status" value="1"/>
</dbReference>
<evidence type="ECO:0000256" key="3">
    <source>
        <dbReference type="ARBA" id="ARBA00022692"/>
    </source>
</evidence>
<dbReference type="InterPro" id="IPR017441">
    <property type="entry name" value="Protein_kinase_ATP_BS"/>
</dbReference>
<keyword evidence="8" id="KW-0067">ATP-binding</keyword>
<evidence type="ECO:0000259" key="9">
    <source>
        <dbReference type="PROSITE" id="PS50011"/>
    </source>
</evidence>
<proteinExistence type="predicted"/>
<evidence type="ECO:0000256" key="8">
    <source>
        <dbReference type="PROSITE-ProRule" id="PRU10141"/>
    </source>
</evidence>
<dbReference type="GO" id="GO:0004674">
    <property type="term" value="F:protein serine/threonine kinase activity"/>
    <property type="evidence" value="ECO:0007669"/>
    <property type="project" value="UniProtKB-KW"/>
</dbReference>
<dbReference type="AlphaFoldDB" id="A0A978VG96"/>
<evidence type="ECO:0000256" key="1">
    <source>
        <dbReference type="ARBA" id="ARBA00004479"/>
    </source>
</evidence>
<dbReference type="InterPro" id="IPR000719">
    <property type="entry name" value="Prot_kinase_dom"/>
</dbReference>
<dbReference type="Gene3D" id="1.10.510.10">
    <property type="entry name" value="Transferase(Phosphotransferase) domain 1"/>
    <property type="match status" value="2"/>
</dbReference>
<dbReference type="InterPro" id="IPR045874">
    <property type="entry name" value="LRK10/LRL21-25-like"/>
</dbReference>
<keyword evidence="7" id="KW-0325">Glycoprotein</keyword>
<organism evidence="10 11">
    <name type="scientific">Ziziphus jujuba var. spinosa</name>
    <dbReference type="NCBI Taxonomy" id="714518"/>
    <lineage>
        <taxon>Eukaryota</taxon>
        <taxon>Viridiplantae</taxon>
        <taxon>Streptophyta</taxon>
        <taxon>Embryophyta</taxon>
        <taxon>Tracheophyta</taxon>
        <taxon>Spermatophyta</taxon>
        <taxon>Magnoliopsida</taxon>
        <taxon>eudicotyledons</taxon>
        <taxon>Gunneridae</taxon>
        <taxon>Pentapetalae</taxon>
        <taxon>rosids</taxon>
        <taxon>fabids</taxon>
        <taxon>Rosales</taxon>
        <taxon>Rhamnaceae</taxon>
        <taxon>Paliureae</taxon>
        <taxon>Ziziphus</taxon>
    </lineage>
</organism>
<feature type="binding site" evidence="8">
    <location>
        <position position="46"/>
    </location>
    <ligand>
        <name>ATP</name>
        <dbReference type="ChEBI" id="CHEBI:30616"/>
    </ligand>
</feature>
<keyword evidence="8" id="KW-0547">Nucleotide-binding</keyword>
<accession>A0A978VG96</accession>
<evidence type="ECO:0000256" key="6">
    <source>
        <dbReference type="ARBA" id="ARBA00023136"/>
    </source>
</evidence>
<reference evidence="10" key="1">
    <citation type="journal article" date="2021" name="Front. Plant Sci.">
        <title>Chromosome-Scale Genome Assembly for Chinese Sour Jujube and Insights Into Its Genome Evolution and Domestication Signature.</title>
        <authorList>
            <person name="Shen L.-Y."/>
            <person name="Luo H."/>
            <person name="Wang X.-L."/>
            <person name="Wang X.-M."/>
            <person name="Qiu X.-J."/>
            <person name="Liu H."/>
            <person name="Zhou S.-S."/>
            <person name="Jia K.-H."/>
            <person name="Nie S."/>
            <person name="Bao Y.-T."/>
            <person name="Zhang R.-G."/>
            <person name="Yun Q.-Z."/>
            <person name="Chai Y.-H."/>
            <person name="Lu J.-Y."/>
            <person name="Li Y."/>
            <person name="Zhao S.-W."/>
            <person name="Mao J.-F."/>
            <person name="Jia S.-G."/>
            <person name="Mao Y.-M."/>
        </authorList>
    </citation>
    <scope>NUCLEOTIDE SEQUENCE</scope>
    <source>
        <strain evidence="10">AT0</strain>
        <tissue evidence="10">Leaf</tissue>
    </source>
</reference>
<dbReference type="GO" id="GO:0005524">
    <property type="term" value="F:ATP binding"/>
    <property type="evidence" value="ECO:0007669"/>
    <property type="project" value="UniProtKB-UniRule"/>
</dbReference>
<evidence type="ECO:0000256" key="2">
    <source>
        <dbReference type="ARBA" id="ARBA00022527"/>
    </source>
</evidence>
<evidence type="ECO:0000313" key="11">
    <source>
        <dbReference type="Proteomes" id="UP000813462"/>
    </source>
</evidence>
<sequence length="188" mass="20998">MFASQEAHDSFFSFSLAMGFKDKIGEGGYGSVYKGKLRSGRFVAIKILEKSKANGQDFINEVSTIGRIHHINVVRLVGFYAEGSKRALVYDFMPNGSLDKYLFSQEGINSLDCKTMCEISCGVAREGNEVEMGDATEDESKIRKKMITVALWCIQMNPNDRPTMSRVKEMLEGDVESLQMPPKPFVCP</sequence>
<dbReference type="InterPro" id="IPR001245">
    <property type="entry name" value="Ser-Thr/Tyr_kinase_cat_dom"/>
</dbReference>
<keyword evidence="6" id="KW-0472">Membrane</keyword>
<dbReference type="GO" id="GO:0016020">
    <property type="term" value="C:membrane"/>
    <property type="evidence" value="ECO:0007669"/>
    <property type="project" value="UniProtKB-SubCell"/>
</dbReference>
<dbReference type="Proteomes" id="UP000813462">
    <property type="component" value="Unassembled WGS sequence"/>
</dbReference>
<keyword evidence="5" id="KW-1133">Transmembrane helix</keyword>
<dbReference type="EMBL" id="JAEACU010000005">
    <property type="protein sequence ID" value="KAH7529385.1"/>
    <property type="molecule type" value="Genomic_DNA"/>
</dbReference>
<dbReference type="SUPFAM" id="SSF56112">
    <property type="entry name" value="Protein kinase-like (PK-like)"/>
    <property type="match status" value="1"/>
</dbReference>